<comment type="catalytic activity">
    <reaction evidence="1">
        <text>2-phosphoglycolate + H2O = glycolate + phosphate</text>
        <dbReference type="Rhea" id="RHEA:14369"/>
        <dbReference type="ChEBI" id="CHEBI:15377"/>
        <dbReference type="ChEBI" id="CHEBI:29805"/>
        <dbReference type="ChEBI" id="CHEBI:43474"/>
        <dbReference type="ChEBI" id="CHEBI:58033"/>
        <dbReference type="EC" id="3.1.3.18"/>
    </reaction>
</comment>
<comment type="pathway">
    <text evidence="2">Organic acid metabolism; glycolate biosynthesis; glycolate from 2-phosphoglycolate: step 1/1.</text>
</comment>
<dbReference type="AlphaFoldDB" id="S0G5M2"/>
<dbReference type="EC" id="3.1.3.18" evidence="4"/>
<keyword evidence="5" id="KW-0378">Hydrolase</keyword>
<comment type="similarity">
    <text evidence="3">Belongs to the HAD-like hydrolase superfamily. CbbY/CbbZ/Gph/YieH family.</text>
</comment>
<dbReference type="InterPro" id="IPR036412">
    <property type="entry name" value="HAD-like_sf"/>
</dbReference>
<evidence type="ECO:0000313" key="5">
    <source>
        <dbReference type="EMBL" id="EMS79546.1"/>
    </source>
</evidence>
<organism evidence="5 6">
    <name type="scientific">Desulfotignum phosphitoxidans DSM 13687</name>
    <dbReference type="NCBI Taxonomy" id="1286635"/>
    <lineage>
        <taxon>Bacteria</taxon>
        <taxon>Pseudomonadati</taxon>
        <taxon>Thermodesulfobacteriota</taxon>
        <taxon>Desulfobacteria</taxon>
        <taxon>Desulfobacterales</taxon>
        <taxon>Desulfobacteraceae</taxon>
        <taxon>Desulfotignum</taxon>
    </lineage>
</organism>
<dbReference type="Gene3D" id="1.10.150.240">
    <property type="entry name" value="Putative phosphatase, domain 2"/>
    <property type="match status" value="1"/>
</dbReference>
<dbReference type="InterPro" id="IPR041492">
    <property type="entry name" value="HAD_2"/>
</dbReference>
<evidence type="ECO:0000256" key="1">
    <source>
        <dbReference type="ARBA" id="ARBA00000830"/>
    </source>
</evidence>
<dbReference type="GO" id="GO:0006281">
    <property type="term" value="P:DNA repair"/>
    <property type="evidence" value="ECO:0007669"/>
    <property type="project" value="TreeGrafter"/>
</dbReference>
<dbReference type="InterPro" id="IPR050155">
    <property type="entry name" value="HAD-like_hydrolase_sf"/>
</dbReference>
<dbReference type="SUPFAM" id="SSF56784">
    <property type="entry name" value="HAD-like"/>
    <property type="match status" value="1"/>
</dbReference>
<dbReference type="InterPro" id="IPR023214">
    <property type="entry name" value="HAD_sf"/>
</dbReference>
<evidence type="ECO:0000256" key="4">
    <source>
        <dbReference type="ARBA" id="ARBA00013078"/>
    </source>
</evidence>
<dbReference type="OrthoDB" id="9807630at2"/>
<dbReference type="PANTHER" id="PTHR43434:SF1">
    <property type="entry name" value="PHOSPHOGLYCOLATE PHOSPHATASE"/>
    <property type="match status" value="1"/>
</dbReference>
<dbReference type="Pfam" id="PF13419">
    <property type="entry name" value="HAD_2"/>
    <property type="match status" value="1"/>
</dbReference>
<dbReference type="Proteomes" id="UP000014216">
    <property type="component" value="Unassembled WGS sequence"/>
</dbReference>
<evidence type="ECO:0000256" key="2">
    <source>
        <dbReference type="ARBA" id="ARBA00004818"/>
    </source>
</evidence>
<gene>
    <name evidence="5" type="ORF">Dpo_4c00930</name>
</gene>
<protein>
    <recommendedName>
        <fullName evidence="4">phosphoglycolate phosphatase</fullName>
        <ecNumber evidence="4">3.1.3.18</ecNumber>
    </recommendedName>
</protein>
<dbReference type="CDD" id="cd01427">
    <property type="entry name" value="HAD_like"/>
    <property type="match status" value="1"/>
</dbReference>
<evidence type="ECO:0000313" key="6">
    <source>
        <dbReference type="Proteomes" id="UP000014216"/>
    </source>
</evidence>
<reference evidence="5 6" key="1">
    <citation type="journal article" date="2013" name="Genome Announc.">
        <title>Draft Genome Sequence of Desulfotignum phosphitoxidans DSM 13687 Strain FiPS-3.</title>
        <authorList>
            <person name="Poehlein A."/>
            <person name="Daniel R."/>
            <person name="Simeonova D.D."/>
        </authorList>
    </citation>
    <scope>NUCLEOTIDE SEQUENCE [LARGE SCALE GENOMIC DNA]</scope>
    <source>
        <strain evidence="5 6">DSM 13687</strain>
    </source>
</reference>
<dbReference type="EMBL" id="APJX01000004">
    <property type="protein sequence ID" value="EMS79546.1"/>
    <property type="molecule type" value="Genomic_DNA"/>
</dbReference>
<dbReference type="GO" id="GO:0008967">
    <property type="term" value="F:phosphoglycolate phosphatase activity"/>
    <property type="evidence" value="ECO:0007669"/>
    <property type="project" value="UniProtKB-EC"/>
</dbReference>
<dbReference type="PANTHER" id="PTHR43434">
    <property type="entry name" value="PHOSPHOGLYCOLATE PHOSPHATASE"/>
    <property type="match status" value="1"/>
</dbReference>
<sequence length="222" mass="24897">MQVCGKSYQAMIFDFDGVLADSVEVKTDAFRQMFAPYGKEIQEKVVEHHRHHGGMTRKEKLVHYHKQFLGKDLTPARLSELCDTFSSLVVQKVIAAPQIPGAEAFLNRCRAENILCFVDSATPDDELARIVEQRGLSGYFEKILGSDRTKTRNLAWILETCDLLPSQCLFFGDAGSDREAALACDMDFMGLVPDETAPLLQKYPDISWAKDFNQLMAGECHG</sequence>
<dbReference type="InterPro" id="IPR023198">
    <property type="entry name" value="PGP-like_dom2"/>
</dbReference>
<dbReference type="Gene3D" id="3.40.50.1000">
    <property type="entry name" value="HAD superfamily/HAD-like"/>
    <property type="match status" value="1"/>
</dbReference>
<comment type="caution">
    <text evidence="5">The sequence shown here is derived from an EMBL/GenBank/DDBJ whole genome shotgun (WGS) entry which is preliminary data.</text>
</comment>
<proteinExistence type="inferred from homology"/>
<keyword evidence="6" id="KW-1185">Reference proteome</keyword>
<name>S0G5M2_9BACT</name>
<accession>S0G5M2</accession>
<evidence type="ECO:0000256" key="3">
    <source>
        <dbReference type="ARBA" id="ARBA00006171"/>
    </source>
</evidence>
<dbReference type="GO" id="GO:0005829">
    <property type="term" value="C:cytosol"/>
    <property type="evidence" value="ECO:0007669"/>
    <property type="project" value="TreeGrafter"/>
</dbReference>